<dbReference type="Gene3D" id="3.30.70.3270">
    <property type="match status" value="1"/>
</dbReference>
<accession>A0A1G8CRI5</accession>
<dbReference type="GO" id="GO:0046872">
    <property type="term" value="F:metal ion binding"/>
    <property type="evidence" value="ECO:0007669"/>
    <property type="project" value="UniProtKB-KW"/>
</dbReference>
<dbReference type="GO" id="GO:0016020">
    <property type="term" value="C:membrane"/>
    <property type="evidence" value="ECO:0007669"/>
    <property type="project" value="InterPro"/>
</dbReference>
<organism evidence="7 8">
    <name type="scientific">Vibrio xiamenensis</name>
    <dbReference type="NCBI Taxonomy" id="861298"/>
    <lineage>
        <taxon>Bacteria</taxon>
        <taxon>Pseudomonadati</taxon>
        <taxon>Pseudomonadota</taxon>
        <taxon>Gammaproteobacteria</taxon>
        <taxon>Vibrionales</taxon>
        <taxon>Vibrionaceae</taxon>
        <taxon>Vibrio</taxon>
    </lineage>
</organism>
<keyword evidence="8" id="KW-1185">Reference proteome</keyword>
<dbReference type="InterPro" id="IPR017900">
    <property type="entry name" value="4Fe4S_Fe_S_CS"/>
</dbReference>
<dbReference type="InterPro" id="IPR017896">
    <property type="entry name" value="4Fe4S_Fe-S-bd"/>
</dbReference>
<feature type="domain" description="4Fe-4S ferredoxin-type" evidence="6">
    <location>
        <begin position="32"/>
        <end position="61"/>
    </location>
</feature>
<evidence type="ECO:0000313" key="8">
    <source>
        <dbReference type="Proteomes" id="UP000198854"/>
    </source>
</evidence>
<dbReference type="GO" id="GO:0003954">
    <property type="term" value="F:NADH dehydrogenase activity"/>
    <property type="evidence" value="ECO:0007669"/>
    <property type="project" value="TreeGrafter"/>
</dbReference>
<dbReference type="Proteomes" id="UP000198854">
    <property type="component" value="Unassembled WGS sequence"/>
</dbReference>
<dbReference type="PROSITE" id="PS00198">
    <property type="entry name" value="4FE4S_FER_1"/>
    <property type="match status" value="2"/>
</dbReference>
<dbReference type="Pfam" id="PF12838">
    <property type="entry name" value="Fer4_7"/>
    <property type="match status" value="1"/>
</dbReference>
<dbReference type="NCBIfam" id="NF009053">
    <property type="entry name" value="PRK12387.1"/>
    <property type="match status" value="1"/>
</dbReference>
<dbReference type="PROSITE" id="PS51379">
    <property type="entry name" value="4FE4S_FER_2"/>
    <property type="match status" value="2"/>
</dbReference>
<dbReference type="PANTHER" id="PTHR10849:SF35">
    <property type="entry name" value="FORMATE HYDROGENLYASE SUBUNIT 6-RELATED"/>
    <property type="match status" value="1"/>
</dbReference>
<dbReference type="AlphaFoldDB" id="A0A1G8CRI5"/>
<evidence type="ECO:0000313" key="7">
    <source>
        <dbReference type="EMBL" id="SDH48046.1"/>
    </source>
</evidence>
<dbReference type="PANTHER" id="PTHR10849">
    <property type="entry name" value="NADH DEHYDROGENASE UBIQUINONE IRON-SULFUR PROTEIN 8, MITOCHONDRIAL"/>
    <property type="match status" value="1"/>
</dbReference>
<proteinExistence type="predicted"/>
<evidence type="ECO:0000256" key="3">
    <source>
        <dbReference type="ARBA" id="ARBA00022737"/>
    </source>
</evidence>
<gene>
    <name evidence="7" type="ORF">SAMN04488136_11737</name>
</gene>
<dbReference type="RefSeq" id="WP_093275258.1">
    <property type="nucleotide sequence ID" value="NZ_FNDD01000017.1"/>
</dbReference>
<reference evidence="7 8" key="1">
    <citation type="submission" date="2016-10" db="EMBL/GenBank/DDBJ databases">
        <authorList>
            <person name="de Groot N.N."/>
        </authorList>
    </citation>
    <scope>NUCLEOTIDE SEQUENCE [LARGE SCALE GENOMIC DNA]</scope>
    <source>
        <strain evidence="7 8">CGMCC 1.10228</strain>
    </source>
</reference>
<feature type="domain" description="4Fe-4S ferredoxin-type" evidence="6">
    <location>
        <begin position="67"/>
        <end position="96"/>
    </location>
</feature>
<sequence>MLKLFKTIKKAGTKTTLKYPFVPIEIRDDFRGKPEHIPSQCIACAACTRACPANALIMETDAQNNLRRWEISFARCIYCGRCEEVCPTKAIKLSPQFELAVTNKADLYEEAKFTLAHCSECGEAFAPTKAVAYVQDLLIQAGMDSQDPYLGAPLNQCPSCRRRANMLSASNILLTQSHQTTEEE</sequence>
<keyword evidence="1" id="KW-0004">4Fe-4S</keyword>
<dbReference type="OrthoDB" id="9808559at2"/>
<keyword evidence="2" id="KW-0479">Metal-binding</keyword>
<dbReference type="STRING" id="861298.SAMN04488136_11737"/>
<evidence type="ECO:0000256" key="5">
    <source>
        <dbReference type="ARBA" id="ARBA00023014"/>
    </source>
</evidence>
<evidence type="ECO:0000256" key="4">
    <source>
        <dbReference type="ARBA" id="ARBA00023004"/>
    </source>
</evidence>
<dbReference type="GO" id="GO:0051539">
    <property type="term" value="F:4 iron, 4 sulfur cluster binding"/>
    <property type="evidence" value="ECO:0007669"/>
    <property type="project" value="UniProtKB-KW"/>
</dbReference>
<dbReference type="SUPFAM" id="SSF54862">
    <property type="entry name" value="4Fe-4S ferredoxins"/>
    <property type="match status" value="1"/>
</dbReference>
<keyword evidence="4" id="KW-0408">Iron</keyword>
<name>A0A1G8CRI5_9VIBR</name>
<evidence type="ECO:0000259" key="6">
    <source>
        <dbReference type="PROSITE" id="PS51379"/>
    </source>
</evidence>
<dbReference type="InterPro" id="IPR010226">
    <property type="entry name" value="NADH_quinone_OxRdtase_chainI"/>
</dbReference>
<dbReference type="EMBL" id="FNDD01000017">
    <property type="protein sequence ID" value="SDH48046.1"/>
    <property type="molecule type" value="Genomic_DNA"/>
</dbReference>
<protein>
    <submittedName>
        <fullName evidence="7">Hydrogenase-4 component H</fullName>
    </submittedName>
</protein>
<dbReference type="GO" id="GO:0009060">
    <property type="term" value="P:aerobic respiration"/>
    <property type="evidence" value="ECO:0007669"/>
    <property type="project" value="TreeGrafter"/>
</dbReference>
<keyword evidence="3" id="KW-0677">Repeat</keyword>
<keyword evidence="5" id="KW-0411">Iron-sulfur</keyword>
<evidence type="ECO:0000256" key="1">
    <source>
        <dbReference type="ARBA" id="ARBA00022485"/>
    </source>
</evidence>
<evidence type="ECO:0000256" key="2">
    <source>
        <dbReference type="ARBA" id="ARBA00022723"/>
    </source>
</evidence>